<organism evidence="3">
    <name type="scientific">Rosellinia necatrix</name>
    <name type="common">White root-rot fungus</name>
    <dbReference type="NCBI Taxonomy" id="77044"/>
    <lineage>
        <taxon>Eukaryota</taxon>
        <taxon>Fungi</taxon>
        <taxon>Dikarya</taxon>
        <taxon>Ascomycota</taxon>
        <taxon>Pezizomycotina</taxon>
        <taxon>Sordariomycetes</taxon>
        <taxon>Xylariomycetidae</taxon>
        <taxon>Xylariales</taxon>
        <taxon>Xylariaceae</taxon>
        <taxon>Rosellinia</taxon>
    </lineage>
</organism>
<accession>A0A1S8A535</accession>
<evidence type="ECO:0000313" key="3">
    <source>
        <dbReference type="EMBL" id="GAW25149.1"/>
    </source>
</evidence>
<feature type="transmembrane region" description="Helical" evidence="2">
    <location>
        <begin position="39"/>
        <end position="59"/>
    </location>
</feature>
<keyword evidence="2" id="KW-0472">Membrane</keyword>
<protein>
    <submittedName>
        <fullName evidence="3">Uncharacterized protein</fullName>
    </submittedName>
</protein>
<evidence type="ECO:0000256" key="1">
    <source>
        <dbReference type="SAM" id="MobiDB-lite"/>
    </source>
</evidence>
<dbReference type="Proteomes" id="UP000054516">
    <property type="component" value="Unassembled WGS sequence"/>
</dbReference>
<feature type="compositionally biased region" description="Basic and acidic residues" evidence="1">
    <location>
        <begin position="106"/>
        <end position="120"/>
    </location>
</feature>
<keyword evidence="2" id="KW-0812">Transmembrane</keyword>
<proteinExistence type="predicted"/>
<dbReference type="AlphaFoldDB" id="A0A1S8A535"/>
<evidence type="ECO:0000256" key="2">
    <source>
        <dbReference type="SAM" id="Phobius"/>
    </source>
</evidence>
<reference evidence="3" key="1">
    <citation type="submission" date="2016-03" db="EMBL/GenBank/DDBJ databases">
        <title>Draft genome sequence of Rosellinia necatrix.</title>
        <authorList>
            <person name="Kanematsu S."/>
        </authorList>
    </citation>
    <scope>NUCLEOTIDE SEQUENCE [LARGE SCALE GENOMIC DNA]</scope>
    <source>
        <strain evidence="3">W97</strain>
    </source>
</reference>
<dbReference type="EMBL" id="DF977447">
    <property type="protein sequence ID" value="GAW25149.1"/>
    <property type="molecule type" value="Genomic_DNA"/>
</dbReference>
<name>A0A1S8A535_ROSNE</name>
<feature type="transmembrane region" description="Helical" evidence="2">
    <location>
        <begin position="12"/>
        <end position="33"/>
    </location>
</feature>
<evidence type="ECO:0000313" key="4">
    <source>
        <dbReference type="Proteomes" id="UP000054516"/>
    </source>
</evidence>
<sequence length="120" mass="12757">MRFRPSSLHCQTTVAGISIAVVVVTAVVVVIAVVVVVVVVVAVVVVVVAVVVVGVASMIRRGTQDSGSSSYGIVFSLPLLHCVARPYSVRLRVAGGQKGPANHIKRTADESERQREVRWQ</sequence>
<keyword evidence="2" id="KW-1133">Transmembrane helix</keyword>
<gene>
    <name evidence="3" type="ORF">SAMD00023353_0201440</name>
</gene>
<keyword evidence="4" id="KW-1185">Reference proteome</keyword>
<feature type="region of interest" description="Disordered" evidence="1">
    <location>
        <begin position="96"/>
        <end position="120"/>
    </location>
</feature>